<feature type="compositionally biased region" description="Low complexity" evidence="1">
    <location>
        <begin position="217"/>
        <end position="236"/>
    </location>
</feature>
<evidence type="ECO:0000313" key="3">
    <source>
        <dbReference type="Proteomes" id="UP000266841"/>
    </source>
</evidence>
<feature type="region of interest" description="Disordered" evidence="1">
    <location>
        <begin position="400"/>
        <end position="492"/>
    </location>
</feature>
<accession>K0TC17</accession>
<feature type="compositionally biased region" description="Basic and acidic residues" evidence="1">
    <location>
        <begin position="188"/>
        <end position="212"/>
    </location>
</feature>
<feature type="compositionally biased region" description="Basic and acidic residues" evidence="1">
    <location>
        <begin position="271"/>
        <end position="314"/>
    </location>
</feature>
<feature type="region of interest" description="Disordered" evidence="1">
    <location>
        <begin position="354"/>
        <end position="375"/>
    </location>
</feature>
<dbReference type="EMBL" id="AGNL01002438">
    <property type="protein sequence ID" value="EJK76223.1"/>
    <property type="molecule type" value="Genomic_DNA"/>
</dbReference>
<organism evidence="2 3">
    <name type="scientific">Thalassiosira oceanica</name>
    <name type="common">Marine diatom</name>
    <dbReference type="NCBI Taxonomy" id="159749"/>
    <lineage>
        <taxon>Eukaryota</taxon>
        <taxon>Sar</taxon>
        <taxon>Stramenopiles</taxon>
        <taxon>Ochrophyta</taxon>
        <taxon>Bacillariophyta</taxon>
        <taxon>Coscinodiscophyceae</taxon>
        <taxon>Thalassiosirophycidae</taxon>
        <taxon>Thalassiosirales</taxon>
        <taxon>Thalassiosiraceae</taxon>
        <taxon>Thalassiosira</taxon>
    </lineage>
</organism>
<keyword evidence="3" id="KW-1185">Reference proteome</keyword>
<reference evidence="2 3" key="1">
    <citation type="journal article" date="2012" name="Genome Biol.">
        <title>Genome and low-iron response of an oceanic diatom adapted to chronic iron limitation.</title>
        <authorList>
            <person name="Lommer M."/>
            <person name="Specht M."/>
            <person name="Roy A.S."/>
            <person name="Kraemer L."/>
            <person name="Andreson R."/>
            <person name="Gutowska M.A."/>
            <person name="Wolf J."/>
            <person name="Bergner S.V."/>
            <person name="Schilhabel M.B."/>
            <person name="Klostermeier U.C."/>
            <person name="Beiko R.G."/>
            <person name="Rosenstiel P."/>
            <person name="Hippler M."/>
            <person name="Laroche J."/>
        </authorList>
    </citation>
    <scope>NUCLEOTIDE SEQUENCE [LARGE SCALE GENOMIC DNA]</scope>
    <source>
        <strain evidence="2 3">CCMP1005</strain>
    </source>
</reference>
<evidence type="ECO:0000256" key="1">
    <source>
        <dbReference type="SAM" id="MobiDB-lite"/>
    </source>
</evidence>
<feature type="compositionally biased region" description="Acidic residues" evidence="1">
    <location>
        <begin position="422"/>
        <end position="431"/>
    </location>
</feature>
<feature type="region of interest" description="Disordered" evidence="1">
    <location>
        <begin position="165"/>
        <end position="245"/>
    </location>
</feature>
<name>K0TC17_THAOC</name>
<feature type="compositionally biased region" description="Basic residues" evidence="1">
    <location>
        <begin position="483"/>
        <end position="492"/>
    </location>
</feature>
<comment type="caution">
    <text evidence="2">The sequence shown here is derived from an EMBL/GenBank/DDBJ whole genome shotgun (WGS) entry which is preliminary data.</text>
</comment>
<dbReference type="AlphaFoldDB" id="K0TC17"/>
<feature type="compositionally biased region" description="Basic and acidic residues" evidence="1">
    <location>
        <begin position="400"/>
        <end position="421"/>
    </location>
</feature>
<feature type="region of interest" description="Disordered" evidence="1">
    <location>
        <begin position="270"/>
        <end position="320"/>
    </location>
</feature>
<proteinExistence type="predicted"/>
<feature type="compositionally biased region" description="Basic and acidic residues" evidence="1">
    <location>
        <begin position="460"/>
        <end position="473"/>
    </location>
</feature>
<feature type="compositionally biased region" description="Basic and acidic residues" evidence="1">
    <location>
        <begin position="432"/>
        <end position="445"/>
    </location>
</feature>
<protein>
    <submittedName>
        <fullName evidence="2">Uncharacterized protein</fullName>
    </submittedName>
</protein>
<gene>
    <name evidence="2" type="ORF">THAOC_02030</name>
</gene>
<evidence type="ECO:0000313" key="2">
    <source>
        <dbReference type="EMBL" id="EJK76223.1"/>
    </source>
</evidence>
<dbReference type="Proteomes" id="UP000266841">
    <property type="component" value="Unassembled WGS sequence"/>
</dbReference>
<sequence length="492" mass="52191">MIYSSDSPHAMPTASDHLWSHGLVNVVDPSDYGVALPGLQVSDADPLPEDGGGYDGFEVPVTLAPVVSSGALVVDPPHEGEDGGLAIAVALSPVLSSDAVGARASPDVVGAESGTHGETHGQADEAAAAVARSVDIAHVRRVHGAQKHDPGRFETRAGRLARVGVQPPRWEQGRVGTPPERRRGPRHAVGDDRVERDASGEGRVPSRGEVRHGTLRGVRPGAGEAGAARHGAPHAVQRLLPSEGLRTREEHDVRLRGRVRRAGLRSVLQEEAVRAHPDDAGGVRRPPRGADVHQLRPDRPARDRGGGGGREARNRSGRRGVVRRLLGAAPRDRDGRLLPDALVVGREGVRRPDVAAVPGGVRPRVRDTAGGPDGRCVLRRLPQRVLPGLRGCEETCRPRRLQGHDRSDAGEEEGARPHQPPEEEEDEEGESPDGRPGGEEGRVRGQDPGPPRAPAGGAAEKTRREAEEAREVHAAGGQEGSDRRRRAGSQKV</sequence>